<keyword evidence="2 6" id="KW-0812">Transmembrane</keyword>
<feature type="transmembrane region" description="Helical" evidence="6">
    <location>
        <begin position="59"/>
        <end position="80"/>
    </location>
</feature>
<feature type="transmembrane region" description="Helical" evidence="6">
    <location>
        <begin position="403"/>
        <end position="422"/>
    </location>
</feature>
<protein>
    <submittedName>
        <fullName evidence="7">Predicted membrane protein</fullName>
    </submittedName>
</protein>
<dbReference type="PANTHER" id="PTHR23051:SF0">
    <property type="entry name" value="SOLUTE CARRIER FAMILY 35 MEMBER F5"/>
    <property type="match status" value="1"/>
</dbReference>
<dbReference type="PANTHER" id="PTHR23051">
    <property type="entry name" value="SOLUTE CARRIER FAMILY 35, MEMBER F5"/>
    <property type="match status" value="1"/>
</dbReference>
<feature type="compositionally biased region" description="Low complexity" evidence="5">
    <location>
        <begin position="473"/>
        <end position="511"/>
    </location>
</feature>
<reference evidence="7" key="1">
    <citation type="submission" date="2014-08" db="EMBL/GenBank/DDBJ databases">
        <authorList>
            <person name="Sharma Rahul"/>
            <person name="Thines Marco"/>
        </authorList>
    </citation>
    <scope>NUCLEOTIDE SEQUENCE</scope>
</reference>
<feature type="transmembrane region" description="Helical" evidence="6">
    <location>
        <begin position="428"/>
        <end position="448"/>
    </location>
</feature>
<evidence type="ECO:0000256" key="6">
    <source>
        <dbReference type="SAM" id="Phobius"/>
    </source>
</evidence>
<dbReference type="AlphaFoldDB" id="A0A0F7SXF8"/>
<proteinExistence type="predicted"/>
<dbReference type="InterPro" id="IPR037185">
    <property type="entry name" value="EmrE-like"/>
</dbReference>
<feature type="region of interest" description="Disordered" evidence="5">
    <location>
        <begin position="462"/>
        <end position="541"/>
    </location>
</feature>
<feature type="transmembrane region" description="Helical" evidence="6">
    <location>
        <begin position="374"/>
        <end position="396"/>
    </location>
</feature>
<evidence type="ECO:0000256" key="4">
    <source>
        <dbReference type="ARBA" id="ARBA00023136"/>
    </source>
</evidence>
<organism evidence="7">
    <name type="scientific">Phaffia rhodozyma</name>
    <name type="common">Yeast</name>
    <name type="synonym">Xanthophyllomyces dendrorhous</name>
    <dbReference type="NCBI Taxonomy" id="264483"/>
    <lineage>
        <taxon>Eukaryota</taxon>
        <taxon>Fungi</taxon>
        <taxon>Dikarya</taxon>
        <taxon>Basidiomycota</taxon>
        <taxon>Agaricomycotina</taxon>
        <taxon>Tremellomycetes</taxon>
        <taxon>Cystofilobasidiales</taxon>
        <taxon>Mrakiaceae</taxon>
        <taxon>Phaffia</taxon>
    </lineage>
</organism>
<evidence type="ECO:0000313" key="7">
    <source>
        <dbReference type="EMBL" id="CED84858.1"/>
    </source>
</evidence>
<dbReference type="GO" id="GO:0000329">
    <property type="term" value="C:fungal-type vacuole membrane"/>
    <property type="evidence" value="ECO:0007669"/>
    <property type="project" value="TreeGrafter"/>
</dbReference>
<evidence type="ECO:0000256" key="3">
    <source>
        <dbReference type="ARBA" id="ARBA00022989"/>
    </source>
</evidence>
<evidence type="ECO:0000256" key="5">
    <source>
        <dbReference type="SAM" id="MobiDB-lite"/>
    </source>
</evidence>
<feature type="transmembrane region" description="Helical" evidence="6">
    <location>
        <begin position="245"/>
        <end position="264"/>
    </location>
</feature>
<comment type="subcellular location">
    <subcellularLocation>
        <location evidence="1">Membrane</location>
        <topology evidence="1">Multi-pass membrane protein</topology>
    </subcellularLocation>
</comment>
<evidence type="ECO:0000256" key="1">
    <source>
        <dbReference type="ARBA" id="ARBA00004141"/>
    </source>
</evidence>
<name>A0A0F7SXF8_PHARH</name>
<dbReference type="EMBL" id="LN483166">
    <property type="protein sequence ID" value="CED84858.1"/>
    <property type="molecule type" value="Genomic_DNA"/>
</dbReference>
<feature type="transmembrane region" description="Helical" evidence="6">
    <location>
        <begin position="309"/>
        <end position="327"/>
    </location>
</feature>
<feature type="transmembrane region" description="Helical" evidence="6">
    <location>
        <begin position="339"/>
        <end position="362"/>
    </location>
</feature>
<evidence type="ECO:0000256" key="2">
    <source>
        <dbReference type="ARBA" id="ARBA00022692"/>
    </source>
</evidence>
<sequence length="541" mass="59262">MAPTESNSLLNPASKRKAAYLPKPTTMTTTTNNPSHRSRIPTWFITLREAWKDEASRDYMTGIVLLLCVVSLWVISSFITSDLFAGGFNKPFLVTYMNTSAFTLYLLPFLFKRRFFPPMAPLSPPSSPIYHPAPRSRTRSLSARRSMSLDGRRSLSPMATLHPPLAHSSVCISAEVNGGEGIDRLSVRETAGLAVLFCGAWFAANWSVNKSLEWTSVGSSTILASMSGFFTLGIGRLFRVETFTLSKMIAVTISFMGVLLVSLADTLSSTARPALPSSAPSSSTPDNFTSNASWIVSSSPHTYRMYGDALALLSAFFYAMYVVLLKVRIGEEARVDMQLFFGFVGLFNTLLLWPVGLVLHFTGWETLEIPSGEIAWLTMAANMCITLISDYLYVIAMLKTTPLVVTIGLSLTIPFALIGDYFRGTSTGGWQAIMGAVLVLLSFSFMGVEGAKEVELDEQFMEEYEEDQDERSPFLSSPSRSPSPSRSSFPPPSSSAARMSSVPVRPSSSSMTRGGPDRERGTGGKRGRERRASDRAGYFVN</sequence>
<feature type="transmembrane region" description="Helical" evidence="6">
    <location>
        <begin position="190"/>
        <end position="208"/>
    </location>
</feature>
<dbReference type="SUPFAM" id="SSF103481">
    <property type="entry name" value="Multidrug resistance efflux transporter EmrE"/>
    <property type="match status" value="1"/>
</dbReference>
<keyword evidence="4 6" id="KW-0472">Membrane</keyword>
<keyword evidence="3 6" id="KW-1133">Transmembrane helix</keyword>
<feature type="transmembrane region" description="Helical" evidence="6">
    <location>
        <begin position="92"/>
        <end position="111"/>
    </location>
</feature>
<accession>A0A0F7SXF8</accession>
<feature type="transmembrane region" description="Helical" evidence="6">
    <location>
        <begin position="214"/>
        <end position="238"/>
    </location>
</feature>